<dbReference type="InterPro" id="IPR051094">
    <property type="entry name" value="Diverse_Catalytic_Enzymes"/>
</dbReference>
<evidence type="ECO:0000313" key="9">
    <source>
        <dbReference type="Proteomes" id="UP000286288"/>
    </source>
</evidence>
<dbReference type="GO" id="GO:0046872">
    <property type="term" value="F:metal ion binding"/>
    <property type="evidence" value="ECO:0007669"/>
    <property type="project" value="UniProtKB-KW"/>
</dbReference>
<keyword evidence="5" id="KW-0408">Iron</keyword>
<keyword evidence="3" id="KW-0547">Nucleotide-binding</keyword>
<evidence type="ECO:0000256" key="2">
    <source>
        <dbReference type="ARBA" id="ARBA00022723"/>
    </source>
</evidence>
<reference evidence="8 9" key="1">
    <citation type="submission" date="2018-08" db="EMBL/GenBank/DDBJ databases">
        <title>A genome reference for cultivated species of the human gut microbiota.</title>
        <authorList>
            <person name="Zou Y."/>
            <person name="Xue W."/>
            <person name="Luo G."/>
        </authorList>
    </citation>
    <scope>NUCLEOTIDE SEQUENCE [LARGE SCALE GENOMIC DNA]</scope>
    <source>
        <strain evidence="8 9">AF48-16</strain>
    </source>
</reference>
<dbReference type="Pfam" id="PF01966">
    <property type="entry name" value="HD"/>
    <property type="match status" value="1"/>
</dbReference>
<keyword evidence="4" id="KW-0378">Hydrolase</keyword>
<dbReference type="PANTHER" id="PTHR35795">
    <property type="entry name" value="SLR1885 PROTEIN"/>
    <property type="match status" value="1"/>
</dbReference>
<evidence type="ECO:0000256" key="4">
    <source>
        <dbReference type="ARBA" id="ARBA00022801"/>
    </source>
</evidence>
<protein>
    <recommendedName>
        <fullName evidence="1">bis(5'-nucleosyl)-tetraphosphatase (symmetrical)</fullName>
        <ecNumber evidence="1">3.6.1.41</ecNumber>
    </recommendedName>
</protein>
<evidence type="ECO:0000256" key="3">
    <source>
        <dbReference type="ARBA" id="ARBA00022741"/>
    </source>
</evidence>
<dbReference type="Proteomes" id="UP000286288">
    <property type="component" value="Unassembled WGS sequence"/>
</dbReference>
<dbReference type="GO" id="GO:0008803">
    <property type="term" value="F:bis(5'-nucleosyl)-tetraphosphatase (symmetrical) activity"/>
    <property type="evidence" value="ECO:0007669"/>
    <property type="project" value="UniProtKB-EC"/>
</dbReference>
<proteinExistence type="predicted"/>
<dbReference type="CDD" id="cd00077">
    <property type="entry name" value="HDc"/>
    <property type="match status" value="1"/>
</dbReference>
<dbReference type="PANTHER" id="PTHR35795:SF1">
    <property type="entry name" value="BIS(5'-NUCLEOSYL)-TETRAPHOSPHATASE, SYMMETRICAL"/>
    <property type="match status" value="1"/>
</dbReference>
<name>A0A415EM16_ENTCA</name>
<dbReference type="InterPro" id="IPR006674">
    <property type="entry name" value="HD_domain"/>
</dbReference>
<dbReference type="PROSITE" id="PS51831">
    <property type="entry name" value="HD"/>
    <property type="match status" value="1"/>
</dbReference>
<organism evidence="8 9">
    <name type="scientific">Enterococcus casseliflavus</name>
    <name type="common">Enterococcus flavescens</name>
    <dbReference type="NCBI Taxonomy" id="37734"/>
    <lineage>
        <taxon>Bacteria</taxon>
        <taxon>Bacillati</taxon>
        <taxon>Bacillota</taxon>
        <taxon>Bacilli</taxon>
        <taxon>Lactobacillales</taxon>
        <taxon>Enterococcaceae</taxon>
        <taxon>Enterococcus</taxon>
    </lineage>
</organism>
<dbReference type="GO" id="GO:0000166">
    <property type="term" value="F:nucleotide binding"/>
    <property type="evidence" value="ECO:0007669"/>
    <property type="project" value="UniProtKB-KW"/>
</dbReference>
<dbReference type="SUPFAM" id="SSF109604">
    <property type="entry name" value="HD-domain/PDEase-like"/>
    <property type="match status" value="1"/>
</dbReference>
<evidence type="ECO:0000259" key="7">
    <source>
        <dbReference type="PROSITE" id="PS51831"/>
    </source>
</evidence>
<keyword evidence="2" id="KW-0479">Metal-binding</keyword>
<evidence type="ECO:0000313" key="8">
    <source>
        <dbReference type="EMBL" id="RHK03282.1"/>
    </source>
</evidence>
<evidence type="ECO:0000256" key="5">
    <source>
        <dbReference type="ARBA" id="ARBA00023004"/>
    </source>
</evidence>
<gene>
    <name evidence="8" type="ORF">DW084_17225</name>
</gene>
<dbReference type="EC" id="3.6.1.41" evidence="1"/>
<dbReference type="EMBL" id="QRMZ01000035">
    <property type="protein sequence ID" value="RHK03282.1"/>
    <property type="molecule type" value="Genomic_DNA"/>
</dbReference>
<feature type="domain" description="HD" evidence="7">
    <location>
        <begin position="37"/>
        <end position="152"/>
    </location>
</feature>
<evidence type="ECO:0000256" key="6">
    <source>
        <dbReference type="ARBA" id="ARBA00049417"/>
    </source>
</evidence>
<comment type="catalytic activity">
    <reaction evidence="6">
        <text>P(1),P(4)-bis(5'-adenosyl) tetraphosphate + H2O = 2 ADP + 2 H(+)</text>
        <dbReference type="Rhea" id="RHEA:24252"/>
        <dbReference type="ChEBI" id="CHEBI:15377"/>
        <dbReference type="ChEBI" id="CHEBI:15378"/>
        <dbReference type="ChEBI" id="CHEBI:58141"/>
        <dbReference type="ChEBI" id="CHEBI:456216"/>
        <dbReference type="EC" id="3.6.1.41"/>
    </reaction>
</comment>
<dbReference type="InterPro" id="IPR005249">
    <property type="entry name" value="YqeK"/>
</dbReference>
<comment type="caution">
    <text evidence="8">The sequence shown here is derived from an EMBL/GenBank/DDBJ whole genome shotgun (WGS) entry which is preliminary data.</text>
</comment>
<dbReference type="NCBIfam" id="TIGR00488">
    <property type="entry name" value="bis(5'-nucleosyl)-tetraphosphatase (symmetrical) YqeK"/>
    <property type="match status" value="1"/>
</dbReference>
<sequence>MKQAGQSQLAAYTLPLQGETLTEQMVQYLEAFDHAETAVHNLAVAQEAKRLAERFQVNAEKAYSAGLLHDISVVIPNEQRISLQIAVGEPILDAERQAPFLLHQQQSALLAKTVFQVSDPDILSAISCHTTLKPHYRRLDLLVFLADKIKWDRKDQAPFLTGLLDRLDNSLEAAAEFYMDWLFAGDLVVPHPWAVAAKAELVNTCASVNVRRD</sequence>
<accession>A0A415EM16</accession>
<evidence type="ECO:0000256" key="1">
    <source>
        <dbReference type="ARBA" id="ARBA00012506"/>
    </source>
</evidence>
<dbReference type="AlphaFoldDB" id="A0A415EM16"/>
<dbReference type="InterPro" id="IPR003607">
    <property type="entry name" value="HD/PDEase_dom"/>
</dbReference>
<dbReference type="Gene3D" id="1.10.3210.10">
    <property type="entry name" value="Hypothetical protein af1432"/>
    <property type="match status" value="1"/>
</dbReference>